<feature type="region of interest" description="Disordered" evidence="1">
    <location>
        <begin position="212"/>
        <end position="236"/>
    </location>
</feature>
<feature type="region of interest" description="Disordered" evidence="1">
    <location>
        <begin position="62"/>
        <end position="81"/>
    </location>
</feature>
<evidence type="ECO:0000256" key="1">
    <source>
        <dbReference type="SAM" id="MobiDB-lite"/>
    </source>
</evidence>
<proteinExistence type="predicted"/>
<keyword evidence="3" id="KW-1185">Reference proteome</keyword>
<dbReference type="Proteomes" id="UP001321473">
    <property type="component" value="Unassembled WGS sequence"/>
</dbReference>
<feature type="region of interest" description="Disordered" evidence="1">
    <location>
        <begin position="125"/>
        <end position="151"/>
    </location>
</feature>
<name>A0AAQ4FK06_AMBAM</name>
<protein>
    <submittedName>
        <fullName evidence="2">Uncharacterized protein</fullName>
    </submittedName>
</protein>
<reference evidence="2 3" key="1">
    <citation type="journal article" date="2023" name="Arcadia Sci">
        <title>De novo assembly of a long-read Amblyomma americanum tick genome.</title>
        <authorList>
            <person name="Chou S."/>
            <person name="Poskanzer K.E."/>
            <person name="Rollins M."/>
            <person name="Thuy-Boun P.S."/>
        </authorList>
    </citation>
    <scope>NUCLEOTIDE SEQUENCE [LARGE SCALE GENOMIC DNA]</scope>
    <source>
        <strain evidence="2">F_SG_1</strain>
        <tissue evidence="2">Salivary glands</tissue>
    </source>
</reference>
<dbReference type="EMBL" id="JARKHS020001746">
    <property type="protein sequence ID" value="KAK8787520.1"/>
    <property type="molecule type" value="Genomic_DNA"/>
</dbReference>
<accession>A0AAQ4FK06</accession>
<comment type="caution">
    <text evidence="2">The sequence shown here is derived from an EMBL/GenBank/DDBJ whole genome shotgun (WGS) entry which is preliminary data.</text>
</comment>
<evidence type="ECO:0000313" key="2">
    <source>
        <dbReference type="EMBL" id="KAK8787520.1"/>
    </source>
</evidence>
<evidence type="ECO:0000313" key="3">
    <source>
        <dbReference type="Proteomes" id="UP001321473"/>
    </source>
</evidence>
<gene>
    <name evidence="2" type="ORF">V5799_022720</name>
</gene>
<dbReference type="AlphaFoldDB" id="A0AAQ4FK06"/>
<organism evidence="2 3">
    <name type="scientific">Amblyomma americanum</name>
    <name type="common">Lone star tick</name>
    <dbReference type="NCBI Taxonomy" id="6943"/>
    <lineage>
        <taxon>Eukaryota</taxon>
        <taxon>Metazoa</taxon>
        <taxon>Ecdysozoa</taxon>
        <taxon>Arthropoda</taxon>
        <taxon>Chelicerata</taxon>
        <taxon>Arachnida</taxon>
        <taxon>Acari</taxon>
        <taxon>Parasitiformes</taxon>
        <taxon>Ixodida</taxon>
        <taxon>Ixodoidea</taxon>
        <taxon>Ixodidae</taxon>
        <taxon>Amblyomminae</taxon>
        <taxon>Amblyomma</taxon>
    </lineage>
</organism>
<sequence>MSAQHYERFSGKCKSETLLRPTINRLRRAMSENRSPTMTVVKKRAVGFSKGYHSPVAPIQRRTESCADGPENSVERGVASKARTHRQQSWFLAKFLRKRFGRRIRSGETTAMYDGASCDTAKATVINSKQDGSTKENRKTPSIPSRWPPSGVAMHFRRLPFDHGFESTAPESPTAQLSTSAAQYEAAPSGSSCSSNSACYFNPGFLGDSPENTVGGADYRDPQLSTPLRFHSGPHTPDSALAAAMLRAERRVKGSSF</sequence>